<dbReference type="GO" id="GO:0005524">
    <property type="term" value="F:ATP binding"/>
    <property type="evidence" value="ECO:0007669"/>
    <property type="project" value="UniProtKB-KW"/>
</dbReference>
<sequence length="171" mass="19349">MFLLQMAGYPGSGKSTLSRKIAKRTGAIVIDRDIIKTSMINSKVPDSIVADASYSVVFDLAEFYLGMQISVVIDTPCFYEDTLNNGISISKKYGASYKYIECRVEDYSIIENRIYTRDRLISQIGDTSMERFNNALDKSVRPMNGKFLIIDTSAEDSYDISLIDEYLRNKI</sequence>
<accession>A0ABQ5N7Y3</accession>
<proteinExistence type="predicted"/>
<dbReference type="RefSeq" id="WP_264850486.1">
    <property type="nucleotide sequence ID" value="NZ_BRXR01000001.1"/>
</dbReference>
<keyword evidence="1" id="KW-0547">Nucleotide-binding</keyword>
<keyword evidence="1" id="KW-0067">ATP-binding</keyword>
<dbReference type="Pfam" id="PF13671">
    <property type="entry name" value="AAA_33"/>
    <property type="match status" value="1"/>
</dbReference>
<gene>
    <name evidence="1" type="ORF">bsdE14_26190</name>
</gene>
<reference evidence="1 2" key="1">
    <citation type="journal article" date="2024" name="Int. J. Syst. Evol. Microbiol.">
        <title>Clostridium omnivorum sp. nov., isolated from anoxic soil under the treatment of reductive soil disinfestation.</title>
        <authorList>
            <person name="Ueki A."/>
            <person name="Tonouchi A."/>
            <person name="Kaku N."/>
            <person name="Honma S."/>
            <person name="Ueki K."/>
        </authorList>
    </citation>
    <scope>NUCLEOTIDE SEQUENCE [LARGE SCALE GENOMIC DNA]</scope>
    <source>
        <strain evidence="1 2">E14</strain>
    </source>
</reference>
<evidence type="ECO:0000313" key="1">
    <source>
        <dbReference type="EMBL" id="GLC31209.1"/>
    </source>
</evidence>
<dbReference type="PANTHER" id="PTHR37807:SF3">
    <property type="entry name" value="OS07G0160300 PROTEIN"/>
    <property type="match status" value="1"/>
</dbReference>
<dbReference type="InterPro" id="IPR027417">
    <property type="entry name" value="P-loop_NTPase"/>
</dbReference>
<protein>
    <submittedName>
        <fullName evidence="1">ATP-binding protein</fullName>
    </submittedName>
</protein>
<name>A0ABQ5N7Y3_9CLOT</name>
<evidence type="ECO:0000313" key="2">
    <source>
        <dbReference type="Proteomes" id="UP001208567"/>
    </source>
</evidence>
<comment type="caution">
    <text evidence="1">The sequence shown here is derived from an EMBL/GenBank/DDBJ whole genome shotgun (WGS) entry which is preliminary data.</text>
</comment>
<dbReference type="EMBL" id="BRXR01000001">
    <property type="protein sequence ID" value="GLC31209.1"/>
    <property type="molecule type" value="Genomic_DNA"/>
</dbReference>
<keyword evidence="2" id="KW-1185">Reference proteome</keyword>
<dbReference type="PANTHER" id="PTHR37807">
    <property type="entry name" value="OS07G0160300 PROTEIN"/>
    <property type="match status" value="1"/>
</dbReference>
<organism evidence="1 2">
    <name type="scientific">Clostridium omnivorum</name>
    <dbReference type="NCBI Taxonomy" id="1604902"/>
    <lineage>
        <taxon>Bacteria</taxon>
        <taxon>Bacillati</taxon>
        <taxon>Bacillota</taxon>
        <taxon>Clostridia</taxon>
        <taxon>Eubacteriales</taxon>
        <taxon>Clostridiaceae</taxon>
        <taxon>Clostridium</taxon>
    </lineage>
</organism>
<dbReference type="Proteomes" id="UP001208567">
    <property type="component" value="Unassembled WGS sequence"/>
</dbReference>
<dbReference type="SUPFAM" id="SSF52540">
    <property type="entry name" value="P-loop containing nucleoside triphosphate hydrolases"/>
    <property type="match status" value="1"/>
</dbReference>
<dbReference type="Gene3D" id="3.40.50.300">
    <property type="entry name" value="P-loop containing nucleotide triphosphate hydrolases"/>
    <property type="match status" value="1"/>
</dbReference>